<evidence type="ECO:0000313" key="2">
    <source>
        <dbReference type="Proteomes" id="UP000230750"/>
    </source>
</evidence>
<protein>
    <submittedName>
        <fullName evidence="1">Uncharacterized protein</fullName>
    </submittedName>
</protein>
<keyword evidence="2" id="KW-1185">Reference proteome</keyword>
<dbReference type="EMBL" id="MRZV01000173">
    <property type="protein sequence ID" value="PIK56513.1"/>
    <property type="molecule type" value="Genomic_DNA"/>
</dbReference>
<gene>
    <name evidence="1" type="ORF">BSL78_06582</name>
</gene>
<sequence length="230" mass="25886">MPISSKILPTVRRYRTSSTYGRFLVPRDILQTVIRNRTDSDVECGNDVSLSLPESLPSADYDQSRYGEMYVGYGTIEELDLDYLPCDLKNRLETTYQSLFFVIPYRSSGHSGLLILAEMTDAKNRLSSPLTTNDKYRFVVDTIDEDGESVTLRVGEDSLTLEASKNVSCQTDEDVGDDFDQLSGESLDMTCYPERFDWGCGSVLGWDTGYCKSIKEKICVRFNDITVTSA</sequence>
<organism evidence="1 2">
    <name type="scientific">Stichopus japonicus</name>
    <name type="common">Sea cucumber</name>
    <dbReference type="NCBI Taxonomy" id="307972"/>
    <lineage>
        <taxon>Eukaryota</taxon>
        <taxon>Metazoa</taxon>
        <taxon>Echinodermata</taxon>
        <taxon>Eleutherozoa</taxon>
        <taxon>Echinozoa</taxon>
        <taxon>Holothuroidea</taxon>
        <taxon>Aspidochirotacea</taxon>
        <taxon>Aspidochirotida</taxon>
        <taxon>Stichopodidae</taxon>
        <taxon>Apostichopus</taxon>
    </lineage>
</organism>
<reference evidence="1 2" key="1">
    <citation type="journal article" date="2017" name="PLoS Biol.">
        <title>The sea cucumber genome provides insights into morphological evolution and visceral regeneration.</title>
        <authorList>
            <person name="Zhang X."/>
            <person name="Sun L."/>
            <person name="Yuan J."/>
            <person name="Sun Y."/>
            <person name="Gao Y."/>
            <person name="Zhang L."/>
            <person name="Li S."/>
            <person name="Dai H."/>
            <person name="Hamel J.F."/>
            <person name="Liu C."/>
            <person name="Yu Y."/>
            <person name="Liu S."/>
            <person name="Lin W."/>
            <person name="Guo K."/>
            <person name="Jin S."/>
            <person name="Xu P."/>
            <person name="Storey K.B."/>
            <person name="Huan P."/>
            <person name="Zhang T."/>
            <person name="Zhou Y."/>
            <person name="Zhang J."/>
            <person name="Lin C."/>
            <person name="Li X."/>
            <person name="Xing L."/>
            <person name="Huo D."/>
            <person name="Sun M."/>
            <person name="Wang L."/>
            <person name="Mercier A."/>
            <person name="Li F."/>
            <person name="Yang H."/>
            <person name="Xiang J."/>
        </authorList>
    </citation>
    <scope>NUCLEOTIDE SEQUENCE [LARGE SCALE GENOMIC DNA]</scope>
    <source>
        <strain evidence="1">Shaxun</strain>
        <tissue evidence="1">Muscle</tissue>
    </source>
</reference>
<evidence type="ECO:0000313" key="1">
    <source>
        <dbReference type="EMBL" id="PIK56513.1"/>
    </source>
</evidence>
<dbReference type="AlphaFoldDB" id="A0A2G8L8C5"/>
<comment type="caution">
    <text evidence="1">The sequence shown here is derived from an EMBL/GenBank/DDBJ whole genome shotgun (WGS) entry which is preliminary data.</text>
</comment>
<proteinExistence type="predicted"/>
<dbReference type="Proteomes" id="UP000230750">
    <property type="component" value="Unassembled WGS sequence"/>
</dbReference>
<accession>A0A2G8L8C5</accession>
<name>A0A2G8L8C5_STIJA</name>